<feature type="transmembrane region" description="Helical" evidence="1">
    <location>
        <begin position="12"/>
        <end position="31"/>
    </location>
</feature>
<proteinExistence type="predicted"/>
<dbReference type="HOGENOM" id="CLU_109681_2_0_6"/>
<evidence type="ECO:0000313" key="3">
    <source>
        <dbReference type="Proteomes" id="UP000006683"/>
    </source>
</evidence>
<dbReference type="OrthoDB" id="9785445at2"/>
<dbReference type="EMBL" id="CP002209">
    <property type="protein sequence ID" value="ADN74405.1"/>
    <property type="molecule type" value="Genomic_DNA"/>
</dbReference>
<accession>E1SL11</accession>
<organism evidence="2 3">
    <name type="scientific">Ferrimonas balearica (strain DSM 9799 / CCM 4581 / KCTC 23876 / PAT)</name>
    <dbReference type="NCBI Taxonomy" id="550540"/>
    <lineage>
        <taxon>Bacteria</taxon>
        <taxon>Pseudomonadati</taxon>
        <taxon>Pseudomonadota</taxon>
        <taxon>Gammaproteobacteria</taxon>
        <taxon>Alteromonadales</taxon>
        <taxon>Ferrimonadaceae</taxon>
        <taxon>Ferrimonas</taxon>
    </lineage>
</organism>
<keyword evidence="3" id="KW-1185">Reference proteome</keyword>
<dbReference type="AlphaFoldDB" id="E1SL11"/>
<dbReference type="RefSeq" id="WP_013343711.1">
    <property type="nucleotide sequence ID" value="NC_014541.1"/>
</dbReference>
<dbReference type="Proteomes" id="UP000006683">
    <property type="component" value="Chromosome"/>
</dbReference>
<name>E1SL11_FERBD</name>
<dbReference type="STRING" id="550540.Fbal_0191"/>
<sequence>MNSHNNGTAKRTLWLLLGAFILPVVLAYLYLTQGWYQSGATNKGQLLNNLSYQSLAVSNPAERQWQVITLLPAHCDSNCQDRLATLRQTHIALGREQDRVVPLVYLTDQSDPDIRGELASQALRAAGAEMPVQQALADVAMVVVDPLGQWVMAYPAVQGTEAQIQQGRDLLSDLRKLLKLSRIG</sequence>
<dbReference type="KEGG" id="fbl:Fbal_0191"/>
<evidence type="ECO:0000256" key="1">
    <source>
        <dbReference type="SAM" id="Phobius"/>
    </source>
</evidence>
<evidence type="ECO:0008006" key="4">
    <source>
        <dbReference type="Google" id="ProtNLM"/>
    </source>
</evidence>
<dbReference type="eggNOG" id="COG1999">
    <property type="taxonomic scope" value="Bacteria"/>
</dbReference>
<dbReference type="GeneID" id="67180431"/>
<evidence type="ECO:0000313" key="2">
    <source>
        <dbReference type="EMBL" id="ADN74405.1"/>
    </source>
</evidence>
<protein>
    <recommendedName>
        <fullName evidence="4">Transmembrane protein</fullName>
    </recommendedName>
</protein>
<gene>
    <name evidence="2" type="ordered locus">Fbal_0191</name>
</gene>
<keyword evidence="1" id="KW-0472">Membrane</keyword>
<keyword evidence="1" id="KW-1133">Transmembrane helix</keyword>
<reference evidence="2 3" key="1">
    <citation type="journal article" date="2010" name="Stand. Genomic Sci.">
        <title>Complete genome sequence of Ferrimonas balearica type strain (PAT).</title>
        <authorList>
            <person name="Nolan M."/>
            <person name="Sikorski J."/>
            <person name="Davenport K."/>
            <person name="Lucas S."/>
            <person name="Glavina Del Rio T."/>
            <person name="Tice H."/>
            <person name="Cheng J."/>
            <person name="Goodwin L."/>
            <person name="Pitluck S."/>
            <person name="Liolios K."/>
            <person name="Ivanova N."/>
            <person name="Mavromatis K."/>
            <person name="Ovchinnikova G."/>
            <person name="Pati A."/>
            <person name="Chen A."/>
            <person name="Palaniappan K."/>
            <person name="Land M."/>
            <person name="Hauser L."/>
            <person name="Chang Y."/>
            <person name="Jeffries C."/>
            <person name="Tapia R."/>
            <person name="Brettin T."/>
            <person name="Detter J."/>
            <person name="Han C."/>
            <person name="Yasawong M."/>
            <person name="Rohde M."/>
            <person name="Tindall B."/>
            <person name="Goker M."/>
            <person name="Woyke T."/>
            <person name="Bristow J."/>
            <person name="Eisen J."/>
            <person name="Markowitz V."/>
            <person name="Hugenholtz P."/>
            <person name="Kyrpides N."/>
            <person name="Klenk H."/>
            <person name="Lapidus A."/>
        </authorList>
    </citation>
    <scope>NUCLEOTIDE SEQUENCE [LARGE SCALE GENOMIC DNA]</scope>
    <source>
        <strain evidence="3">DSM 9799 / CCM 4581 / KCTC 23876 / PAT</strain>
    </source>
</reference>
<keyword evidence="1" id="KW-0812">Transmembrane</keyword>